<keyword evidence="16" id="KW-0808">Transferase</keyword>
<comment type="similarity">
    <text evidence="2">Belongs to the RLP family.</text>
</comment>
<dbReference type="PRINTS" id="PR00019">
    <property type="entry name" value="LEURICHRPT"/>
</dbReference>
<dbReference type="PROSITE" id="PS51450">
    <property type="entry name" value="LRR"/>
    <property type="match status" value="1"/>
</dbReference>
<reference evidence="16 18" key="2">
    <citation type="journal article" date="2014" name="BMC Genomics">
        <title>An improved genome release (version Mt4.0) for the model legume Medicago truncatula.</title>
        <authorList>
            <person name="Tang H."/>
            <person name="Krishnakumar V."/>
            <person name="Bidwell S."/>
            <person name="Rosen B."/>
            <person name="Chan A."/>
            <person name="Zhou S."/>
            <person name="Gentzbittel L."/>
            <person name="Childs K.L."/>
            <person name="Yandell M."/>
            <person name="Gundlach H."/>
            <person name="Mayer K.F."/>
            <person name="Schwartz D.C."/>
            <person name="Town C.D."/>
        </authorList>
    </citation>
    <scope>GENOME REANNOTATION</scope>
    <source>
        <strain evidence="16">A17</strain>
        <strain evidence="17 18">cv. Jemalong A17</strain>
    </source>
</reference>
<keyword evidence="7" id="KW-0677">Repeat</keyword>
<organism evidence="17">
    <name type="scientific">Medicago truncatula</name>
    <name type="common">Barrel medic</name>
    <name type="synonym">Medicago tribuloides</name>
    <dbReference type="NCBI Taxonomy" id="3880"/>
    <lineage>
        <taxon>Eukaryota</taxon>
        <taxon>Viridiplantae</taxon>
        <taxon>Streptophyta</taxon>
        <taxon>Embryophyta</taxon>
        <taxon>Tracheophyta</taxon>
        <taxon>Spermatophyta</taxon>
        <taxon>Magnoliopsida</taxon>
        <taxon>eudicotyledons</taxon>
        <taxon>Gunneridae</taxon>
        <taxon>Pentapetalae</taxon>
        <taxon>rosids</taxon>
        <taxon>fabids</taxon>
        <taxon>Fabales</taxon>
        <taxon>Fabaceae</taxon>
        <taxon>Papilionoideae</taxon>
        <taxon>50 kb inversion clade</taxon>
        <taxon>NPAAA clade</taxon>
        <taxon>Hologalegina</taxon>
        <taxon>IRL clade</taxon>
        <taxon>Trifolieae</taxon>
        <taxon>Medicago</taxon>
    </lineage>
</organism>
<evidence type="ECO:0000256" key="5">
    <source>
        <dbReference type="ARBA" id="ARBA00022692"/>
    </source>
</evidence>
<proteinExistence type="inferred from homology"/>
<dbReference type="OMA" id="CALRTLY"/>
<evidence type="ECO:0000313" key="17">
    <source>
        <dbReference type="EnsemblPlants" id="KEH16955"/>
    </source>
</evidence>
<evidence type="ECO:0000256" key="11">
    <source>
        <dbReference type="ARBA" id="ARBA00023180"/>
    </source>
</evidence>
<evidence type="ECO:0000256" key="1">
    <source>
        <dbReference type="ARBA" id="ARBA00004251"/>
    </source>
</evidence>
<gene>
    <name evidence="16" type="ORF">MTR_0061s0050</name>
</gene>
<keyword evidence="5 13" id="KW-0812">Transmembrane</keyword>
<feature type="region of interest" description="Disordered" evidence="12">
    <location>
        <begin position="1"/>
        <end position="24"/>
    </location>
</feature>
<keyword evidence="6" id="KW-0732">Signal</keyword>
<sequence length="1008" mass="113141">MVLMEYHNRSGCLTPSRKRKRPPNLDSKGFSQFFEMMMRNYNIATLHALLVLFSIVGFNSATKNGDTQCKERERHSLVTLKQGLQDDYGMLSTWKEDPNADCCKWKGVQCNNQTGYVEKLDLHGSETRCLSGEINPSITELQHLKYLDLRYLNTSGQIPKFIGSISKLQYLDLSFGGYDGKIPIQLGNLSQLRHLDLSRNDLNGEIPFQLGNLSLLRSLVLSYNSDLRINSQSQGNVEWLSKLSSLRKIDLSTIQNLNDSSHHTLQFIMKLPSLKELYLRSCGLSDANILPLFDSHLNFSTSSLTVLALSSNQLMSSSIIFNWVLNYSSNLQHLYLSRNLLRGPIPDDFGNIMHSLVSLHISSNSLEGEIPVSIGNICTLRTFQAYENRLSGDLDLITSSNHSQCIGNVSLLQELWLSNNEISGMLPDFSNLSSLRLLSLVDNKLIGEIPTSIGSLTELKSLYLSRNSFEGVVSESHFTNLSKLKRLWLSDNSLTMEVSNDWVPPFQLLELGLSNCNMNSIFPNWLQTQNELSTLSLSNVSNISPIPIWFWGKLQTITSLDISNNNLTGMIPNLELNLGTNNPFIDLISNQFKGSIPSFLSQARALYLSNNKFSDLVSFLCNRNKPNILEVLEIANNELKGELPDCWNNLTSLKFVDLSNNKLWGKIPISMGALVNMEALVLRNNSLSGQLPSSLKNFSNKLAMLDLGENMFQGPLPSWIGDNLRQLVILSLRFNNFNGSLPSNLCYLTKLHVLDMSLNNLSGGIPTCVNNLTSMAQDTMSSTDHMYTLIINHVYYSRPYGFDISLIWKGVDQWYKNADKFLKTIDLSSNHLTGEIPTEMEYLFGLISLNLSRNNLSGEIILNIGNFKSLEFLDLSRNHLSGEIPSSLARIDRLTMLDLSNNQLYGKVPVGTQLQTFNASSFEGNSNLCGEPLDRKCPGEEPAKPQVPTTDAGDENSIFFEALYMSMGIGFFTGFVGLVGSILLLPSWRETYSKFLNTLLLRIFMWWK</sequence>
<evidence type="ECO:0000259" key="14">
    <source>
        <dbReference type="Pfam" id="PF08263"/>
    </source>
</evidence>
<evidence type="ECO:0000256" key="7">
    <source>
        <dbReference type="ARBA" id="ARBA00022737"/>
    </source>
</evidence>
<reference evidence="16 18" key="1">
    <citation type="journal article" date="2011" name="Nature">
        <title>The Medicago genome provides insight into the evolution of rhizobial symbioses.</title>
        <authorList>
            <person name="Young N.D."/>
            <person name="Debelle F."/>
            <person name="Oldroyd G.E."/>
            <person name="Geurts R."/>
            <person name="Cannon S.B."/>
            <person name="Udvardi M.K."/>
            <person name="Benedito V.A."/>
            <person name="Mayer K.F."/>
            <person name="Gouzy J."/>
            <person name="Schoof H."/>
            <person name="Van de Peer Y."/>
            <person name="Proost S."/>
            <person name="Cook D.R."/>
            <person name="Meyers B.C."/>
            <person name="Spannagl M."/>
            <person name="Cheung F."/>
            <person name="De Mita S."/>
            <person name="Krishnakumar V."/>
            <person name="Gundlach H."/>
            <person name="Zhou S."/>
            <person name="Mudge J."/>
            <person name="Bharti A.K."/>
            <person name="Murray J.D."/>
            <person name="Naoumkina M.A."/>
            <person name="Rosen B."/>
            <person name="Silverstein K.A."/>
            <person name="Tang H."/>
            <person name="Rombauts S."/>
            <person name="Zhao P.X."/>
            <person name="Zhou P."/>
            <person name="Barbe V."/>
            <person name="Bardou P."/>
            <person name="Bechner M."/>
            <person name="Bellec A."/>
            <person name="Berger A."/>
            <person name="Berges H."/>
            <person name="Bidwell S."/>
            <person name="Bisseling T."/>
            <person name="Choisne N."/>
            <person name="Couloux A."/>
            <person name="Denny R."/>
            <person name="Deshpande S."/>
            <person name="Dai X."/>
            <person name="Doyle J.J."/>
            <person name="Dudez A.M."/>
            <person name="Farmer A.D."/>
            <person name="Fouteau S."/>
            <person name="Franken C."/>
            <person name="Gibelin C."/>
            <person name="Gish J."/>
            <person name="Goldstein S."/>
            <person name="Gonzalez A.J."/>
            <person name="Green P.J."/>
            <person name="Hallab A."/>
            <person name="Hartog M."/>
            <person name="Hua A."/>
            <person name="Humphray S.J."/>
            <person name="Jeong D.H."/>
            <person name="Jing Y."/>
            <person name="Jocker A."/>
            <person name="Kenton S.M."/>
            <person name="Kim D.J."/>
            <person name="Klee K."/>
            <person name="Lai H."/>
            <person name="Lang C."/>
            <person name="Lin S."/>
            <person name="Macmil S.L."/>
            <person name="Magdelenat G."/>
            <person name="Matthews L."/>
            <person name="McCorrison J."/>
            <person name="Monaghan E.L."/>
            <person name="Mun J.H."/>
            <person name="Najar F.Z."/>
            <person name="Nicholson C."/>
            <person name="Noirot C."/>
            <person name="O'Bleness M."/>
            <person name="Paule C.R."/>
            <person name="Poulain J."/>
            <person name="Prion F."/>
            <person name="Qin B."/>
            <person name="Qu C."/>
            <person name="Retzel E.F."/>
            <person name="Riddle C."/>
            <person name="Sallet E."/>
            <person name="Samain S."/>
            <person name="Samson N."/>
            <person name="Sanders I."/>
            <person name="Saurat O."/>
            <person name="Scarpelli C."/>
            <person name="Schiex T."/>
            <person name="Segurens B."/>
            <person name="Severin A.J."/>
            <person name="Sherrier D.J."/>
            <person name="Shi R."/>
            <person name="Sims S."/>
            <person name="Singer S.R."/>
            <person name="Sinharoy S."/>
            <person name="Sterck L."/>
            <person name="Viollet A."/>
            <person name="Wang B.B."/>
            <person name="Wang K."/>
            <person name="Wang M."/>
            <person name="Wang X."/>
            <person name="Warfsmann J."/>
            <person name="Weissenbach J."/>
            <person name="White D.D."/>
            <person name="White J.D."/>
            <person name="Wiley G.B."/>
            <person name="Wincker P."/>
            <person name="Xing Y."/>
            <person name="Yang L."/>
            <person name="Yao Z."/>
            <person name="Ying F."/>
            <person name="Zhai J."/>
            <person name="Zhou L."/>
            <person name="Zuber A."/>
            <person name="Denarie J."/>
            <person name="Dixon R.A."/>
            <person name="May G.D."/>
            <person name="Schwartz D.C."/>
            <person name="Rogers J."/>
            <person name="Quetier F."/>
            <person name="Town C.D."/>
            <person name="Roe B.A."/>
        </authorList>
    </citation>
    <scope>NUCLEOTIDE SEQUENCE [LARGE SCALE GENOMIC DNA]</scope>
    <source>
        <strain evidence="16">A17</strain>
        <strain evidence="17 18">cv. Jemalong A17</strain>
    </source>
</reference>
<evidence type="ECO:0000313" key="18">
    <source>
        <dbReference type="Proteomes" id="UP000002051"/>
    </source>
</evidence>
<evidence type="ECO:0000313" key="16">
    <source>
        <dbReference type="EMBL" id="KEH16955.1"/>
    </source>
</evidence>
<evidence type="ECO:0000256" key="12">
    <source>
        <dbReference type="SAM" id="MobiDB-lite"/>
    </source>
</evidence>
<evidence type="ECO:0000256" key="6">
    <source>
        <dbReference type="ARBA" id="ARBA00022729"/>
    </source>
</evidence>
<keyword evidence="10 16" id="KW-0675">Receptor</keyword>
<dbReference type="EMBL" id="KL402786">
    <property type="protein sequence ID" value="KEH16955.1"/>
    <property type="molecule type" value="Genomic_DNA"/>
</dbReference>
<feature type="domain" description="Disease resistance R13L4/SHOC-2-like LRR" evidence="15">
    <location>
        <begin position="136"/>
        <end position="385"/>
    </location>
</feature>
<dbReference type="FunFam" id="3.80.10.10:FF:000275">
    <property type="entry name" value="Leucine-rich repeat receptor-like protein kinase"/>
    <property type="match status" value="1"/>
</dbReference>
<evidence type="ECO:0000256" key="3">
    <source>
        <dbReference type="ARBA" id="ARBA00022475"/>
    </source>
</evidence>
<dbReference type="Gene3D" id="3.80.10.10">
    <property type="entry name" value="Ribonuclease Inhibitor"/>
    <property type="match status" value="4"/>
</dbReference>
<feature type="domain" description="Leucine-rich repeat-containing N-terminal plant-type" evidence="14">
    <location>
        <begin position="72"/>
        <end position="111"/>
    </location>
</feature>
<dbReference type="PANTHER" id="PTHR48063">
    <property type="entry name" value="LRR RECEPTOR-LIKE KINASE"/>
    <property type="match status" value="1"/>
</dbReference>
<keyword evidence="3" id="KW-1003">Cell membrane</keyword>
<accession>G7ZXR5</accession>
<evidence type="ECO:0000256" key="4">
    <source>
        <dbReference type="ARBA" id="ARBA00022614"/>
    </source>
</evidence>
<dbReference type="SUPFAM" id="SSF52047">
    <property type="entry name" value="RNI-like"/>
    <property type="match status" value="1"/>
</dbReference>
<dbReference type="PANTHER" id="PTHR48063:SF98">
    <property type="entry name" value="LRR RECEPTOR-LIKE SERINE_THREONINE-PROTEIN KINASE FLS2"/>
    <property type="match status" value="1"/>
</dbReference>
<protein>
    <submittedName>
        <fullName evidence="16">LRR receptor-like kinase family protein</fullName>
    </submittedName>
</protein>
<feature type="transmembrane region" description="Helical" evidence="13">
    <location>
        <begin position="963"/>
        <end position="985"/>
    </location>
</feature>
<keyword evidence="18" id="KW-1185">Reference proteome</keyword>
<keyword evidence="16" id="KW-0418">Kinase</keyword>
<evidence type="ECO:0000256" key="13">
    <source>
        <dbReference type="SAM" id="Phobius"/>
    </source>
</evidence>
<evidence type="ECO:0000256" key="2">
    <source>
        <dbReference type="ARBA" id="ARBA00009592"/>
    </source>
</evidence>
<keyword evidence="4" id="KW-0433">Leucine-rich repeat</keyword>
<dbReference type="InterPro" id="IPR046956">
    <property type="entry name" value="RLP23-like"/>
</dbReference>
<evidence type="ECO:0000256" key="10">
    <source>
        <dbReference type="ARBA" id="ARBA00023170"/>
    </source>
</evidence>
<dbReference type="InterPro" id="IPR013210">
    <property type="entry name" value="LRR_N_plant-typ"/>
</dbReference>
<dbReference type="InterPro" id="IPR003591">
    <property type="entry name" value="Leu-rich_rpt_typical-subtyp"/>
</dbReference>
<dbReference type="SUPFAM" id="SSF52058">
    <property type="entry name" value="L domain-like"/>
    <property type="match status" value="2"/>
</dbReference>
<dbReference type="FunFam" id="3.80.10.10:FF:000213">
    <property type="entry name" value="Tyrosine-sulfated glycopeptide receptor 1"/>
    <property type="match status" value="1"/>
</dbReference>
<evidence type="ECO:0000256" key="8">
    <source>
        <dbReference type="ARBA" id="ARBA00022989"/>
    </source>
</evidence>
<dbReference type="EnsemblPlants" id="KEH16955">
    <property type="protein sequence ID" value="KEH16955"/>
    <property type="gene ID" value="MTR_0061s0050"/>
</dbReference>
<dbReference type="AlphaFoldDB" id="G7ZXR5"/>
<dbReference type="InterPro" id="IPR055414">
    <property type="entry name" value="LRR_R13L4/SHOC2-like"/>
</dbReference>
<dbReference type="FunFam" id="3.80.10.10:FF:000111">
    <property type="entry name" value="LRR receptor-like serine/threonine-protein kinase ERECTA"/>
    <property type="match status" value="1"/>
</dbReference>
<dbReference type="GO" id="GO:0016301">
    <property type="term" value="F:kinase activity"/>
    <property type="evidence" value="ECO:0007669"/>
    <property type="project" value="UniProtKB-KW"/>
</dbReference>
<reference evidence="17" key="3">
    <citation type="submission" date="2015-06" db="UniProtKB">
        <authorList>
            <consortium name="EnsemblPlants"/>
        </authorList>
    </citation>
    <scope>IDENTIFICATION</scope>
    <source>
        <strain evidence="17">cv. Jemalong A17</strain>
    </source>
</reference>
<dbReference type="eggNOG" id="KOG0619">
    <property type="taxonomic scope" value="Eukaryota"/>
</dbReference>
<name>G7ZXR5_MEDTR</name>
<evidence type="ECO:0000256" key="9">
    <source>
        <dbReference type="ARBA" id="ARBA00023136"/>
    </source>
</evidence>
<dbReference type="Pfam" id="PF23598">
    <property type="entry name" value="LRR_14"/>
    <property type="match status" value="1"/>
</dbReference>
<dbReference type="Pfam" id="PF08263">
    <property type="entry name" value="LRRNT_2"/>
    <property type="match status" value="1"/>
</dbReference>
<comment type="subcellular location">
    <subcellularLocation>
        <location evidence="1">Cell membrane</location>
        <topology evidence="1">Single-pass type I membrane protein</topology>
    </subcellularLocation>
</comment>
<dbReference type="PaxDb" id="3880-AES84003"/>
<dbReference type="Pfam" id="PF00560">
    <property type="entry name" value="LRR_1"/>
    <property type="match status" value="9"/>
</dbReference>
<dbReference type="Proteomes" id="UP000002051">
    <property type="component" value="Unassembled WGS sequence"/>
</dbReference>
<keyword evidence="9 13" id="KW-0472">Membrane</keyword>
<dbReference type="InterPro" id="IPR032675">
    <property type="entry name" value="LRR_dom_sf"/>
</dbReference>
<dbReference type="HOGENOM" id="CLU_000288_18_3_1"/>
<keyword evidence="8 13" id="KW-1133">Transmembrane helix</keyword>
<dbReference type="SMART" id="SM00369">
    <property type="entry name" value="LRR_TYP"/>
    <property type="match status" value="12"/>
</dbReference>
<evidence type="ECO:0000259" key="15">
    <source>
        <dbReference type="Pfam" id="PF23598"/>
    </source>
</evidence>
<keyword evidence="11" id="KW-0325">Glycoprotein</keyword>
<dbReference type="GO" id="GO:0005886">
    <property type="term" value="C:plasma membrane"/>
    <property type="evidence" value="ECO:0007669"/>
    <property type="project" value="UniProtKB-SubCell"/>
</dbReference>
<dbReference type="InterPro" id="IPR001611">
    <property type="entry name" value="Leu-rich_rpt"/>
</dbReference>